<feature type="domain" description="Plant heme peroxidase family profile" evidence="11">
    <location>
        <begin position="1"/>
        <end position="105"/>
    </location>
</feature>
<accession>A0AAE0AR69</accession>
<feature type="binding site" evidence="9">
    <location>
        <position position="24"/>
    </location>
    <ligand>
        <name>Ca(2+)</name>
        <dbReference type="ChEBI" id="CHEBI:29108"/>
        <label>2</label>
    </ligand>
</feature>
<dbReference type="PROSITE" id="PS50873">
    <property type="entry name" value="PEROXIDASE_4"/>
    <property type="match status" value="1"/>
</dbReference>
<sequence length="105" mass="11528">MLDLQPLERQCPISDRNGNLAPLDLVTPNSFDINYFENLIQKKGFLESDQILFSAGGSTNDVVNEYSKNPTKFKSDFAAAMIKMGDISPLTASQGLIRTVCNAVN</sequence>
<evidence type="ECO:0000256" key="7">
    <source>
        <dbReference type="ARBA" id="ARBA00023002"/>
    </source>
</evidence>
<evidence type="ECO:0000313" key="12">
    <source>
        <dbReference type="EMBL" id="KAK3222365.1"/>
    </source>
</evidence>
<dbReference type="GO" id="GO:0006979">
    <property type="term" value="P:response to oxidative stress"/>
    <property type="evidence" value="ECO:0007669"/>
    <property type="project" value="InterPro"/>
</dbReference>
<evidence type="ECO:0000256" key="6">
    <source>
        <dbReference type="ARBA" id="ARBA00022723"/>
    </source>
</evidence>
<keyword evidence="4" id="KW-0575">Peroxidase</keyword>
<evidence type="ECO:0000256" key="4">
    <source>
        <dbReference type="ARBA" id="ARBA00022559"/>
    </source>
</evidence>
<keyword evidence="7" id="KW-0560">Oxidoreductase</keyword>
<keyword evidence="13" id="KW-1185">Reference proteome</keyword>
<feature type="binding site" evidence="9">
    <location>
        <position position="32"/>
    </location>
    <ligand>
        <name>Ca(2+)</name>
        <dbReference type="ChEBI" id="CHEBI:29108"/>
        <label>2</label>
    </ligand>
</feature>
<evidence type="ECO:0000256" key="2">
    <source>
        <dbReference type="ARBA" id="ARBA00001970"/>
    </source>
</evidence>
<feature type="binding site" evidence="9">
    <location>
        <position position="27"/>
    </location>
    <ligand>
        <name>Ca(2+)</name>
        <dbReference type="ChEBI" id="CHEBI:29108"/>
        <label>2</label>
    </ligand>
</feature>
<dbReference type="Proteomes" id="UP001281410">
    <property type="component" value="Unassembled WGS sequence"/>
</dbReference>
<dbReference type="PANTHER" id="PTHR31388">
    <property type="entry name" value="PEROXIDASE 72-RELATED"/>
    <property type="match status" value="1"/>
</dbReference>
<comment type="cofactor">
    <cofactor evidence="9">
        <name>Ca(2+)</name>
        <dbReference type="ChEBI" id="CHEBI:29108"/>
    </cofactor>
    <text evidence="9">Binds 2 calcium ions per subunit.</text>
</comment>
<dbReference type="AlphaFoldDB" id="A0AAE0AR69"/>
<dbReference type="Pfam" id="PF00141">
    <property type="entry name" value="peroxidase"/>
    <property type="match status" value="1"/>
</dbReference>
<comment type="cofactor">
    <cofactor evidence="2">
        <name>heme b</name>
        <dbReference type="ChEBI" id="CHEBI:60344"/>
    </cofactor>
</comment>
<comment type="catalytic activity">
    <reaction evidence="1">
        <text>2 a phenolic donor + H2O2 = 2 a phenolic radical donor + 2 H2O</text>
        <dbReference type="Rhea" id="RHEA:56136"/>
        <dbReference type="ChEBI" id="CHEBI:15377"/>
        <dbReference type="ChEBI" id="CHEBI:16240"/>
        <dbReference type="ChEBI" id="CHEBI:139520"/>
        <dbReference type="ChEBI" id="CHEBI:139521"/>
        <dbReference type="EC" id="1.11.1.7"/>
    </reaction>
</comment>
<comment type="caution">
    <text evidence="12">The sequence shown here is derived from an EMBL/GenBank/DDBJ whole genome shotgun (WGS) entry which is preliminary data.</text>
</comment>
<dbReference type="PANTHER" id="PTHR31388:SF115">
    <property type="entry name" value="PEROXIDASE 5"/>
    <property type="match status" value="1"/>
</dbReference>
<evidence type="ECO:0000256" key="3">
    <source>
        <dbReference type="ARBA" id="ARBA00012313"/>
    </source>
</evidence>
<dbReference type="GO" id="GO:0020037">
    <property type="term" value="F:heme binding"/>
    <property type="evidence" value="ECO:0007669"/>
    <property type="project" value="InterPro"/>
</dbReference>
<dbReference type="InterPro" id="IPR002016">
    <property type="entry name" value="Haem_peroxidase"/>
</dbReference>
<keyword evidence="8" id="KW-0408">Iron</keyword>
<evidence type="ECO:0000259" key="11">
    <source>
        <dbReference type="PROSITE" id="PS50873"/>
    </source>
</evidence>
<evidence type="ECO:0000313" key="13">
    <source>
        <dbReference type="Proteomes" id="UP001281410"/>
    </source>
</evidence>
<keyword evidence="6 9" id="KW-0479">Metal-binding</keyword>
<reference evidence="12" key="1">
    <citation type="journal article" date="2023" name="Plant J.">
        <title>Genome sequences and population genomics provide insights into the demographic history, inbreeding, and mutation load of two 'living fossil' tree species of Dipteronia.</title>
        <authorList>
            <person name="Feng Y."/>
            <person name="Comes H.P."/>
            <person name="Chen J."/>
            <person name="Zhu S."/>
            <person name="Lu R."/>
            <person name="Zhang X."/>
            <person name="Li P."/>
            <person name="Qiu J."/>
            <person name="Olsen K.M."/>
            <person name="Qiu Y."/>
        </authorList>
    </citation>
    <scope>NUCLEOTIDE SEQUENCE</scope>
    <source>
        <strain evidence="12">NBL</strain>
    </source>
</reference>
<organism evidence="12 13">
    <name type="scientific">Dipteronia sinensis</name>
    <dbReference type="NCBI Taxonomy" id="43782"/>
    <lineage>
        <taxon>Eukaryota</taxon>
        <taxon>Viridiplantae</taxon>
        <taxon>Streptophyta</taxon>
        <taxon>Embryophyta</taxon>
        <taxon>Tracheophyta</taxon>
        <taxon>Spermatophyta</taxon>
        <taxon>Magnoliopsida</taxon>
        <taxon>eudicotyledons</taxon>
        <taxon>Gunneridae</taxon>
        <taxon>Pentapetalae</taxon>
        <taxon>rosids</taxon>
        <taxon>malvids</taxon>
        <taxon>Sapindales</taxon>
        <taxon>Sapindaceae</taxon>
        <taxon>Hippocastanoideae</taxon>
        <taxon>Acereae</taxon>
        <taxon>Dipteronia</taxon>
    </lineage>
</organism>
<evidence type="ECO:0000256" key="10">
    <source>
        <dbReference type="RuleBase" id="RU004241"/>
    </source>
</evidence>
<evidence type="ECO:0000256" key="9">
    <source>
        <dbReference type="PIRSR" id="PIRSR600823-3"/>
    </source>
</evidence>
<dbReference type="EC" id="1.11.1.7" evidence="3"/>
<keyword evidence="5" id="KW-0349">Heme</keyword>
<dbReference type="GO" id="GO:0140825">
    <property type="term" value="F:lactoperoxidase activity"/>
    <property type="evidence" value="ECO:0007669"/>
    <property type="project" value="UniProtKB-EC"/>
</dbReference>
<proteinExistence type="inferred from homology"/>
<dbReference type="Gene3D" id="1.10.520.10">
    <property type="match status" value="1"/>
</dbReference>
<evidence type="ECO:0000256" key="1">
    <source>
        <dbReference type="ARBA" id="ARBA00000189"/>
    </source>
</evidence>
<evidence type="ECO:0000256" key="8">
    <source>
        <dbReference type="ARBA" id="ARBA00023004"/>
    </source>
</evidence>
<dbReference type="Gene3D" id="1.10.420.10">
    <property type="entry name" value="Peroxidase, domain 2"/>
    <property type="match status" value="1"/>
</dbReference>
<protein>
    <recommendedName>
        <fullName evidence="3">peroxidase</fullName>
        <ecNumber evidence="3">1.11.1.7</ecNumber>
    </recommendedName>
</protein>
<gene>
    <name evidence="12" type="ORF">Dsin_009390</name>
</gene>
<evidence type="ECO:0000256" key="5">
    <source>
        <dbReference type="ARBA" id="ARBA00022617"/>
    </source>
</evidence>
<dbReference type="EMBL" id="JANJYJ010000003">
    <property type="protein sequence ID" value="KAK3222365.1"/>
    <property type="molecule type" value="Genomic_DNA"/>
</dbReference>
<dbReference type="GO" id="GO:0046872">
    <property type="term" value="F:metal ion binding"/>
    <property type="evidence" value="ECO:0007669"/>
    <property type="project" value="UniProtKB-KW"/>
</dbReference>
<comment type="similarity">
    <text evidence="10">Belongs to the peroxidase family.</text>
</comment>
<dbReference type="InterPro" id="IPR000823">
    <property type="entry name" value="Peroxidase_pln"/>
</dbReference>
<keyword evidence="9" id="KW-0106">Calcium</keyword>
<dbReference type="PRINTS" id="PR00461">
    <property type="entry name" value="PLPEROXIDASE"/>
</dbReference>
<dbReference type="SUPFAM" id="SSF48113">
    <property type="entry name" value="Heme-dependent peroxidases"/>
    <property type="match status" value="1"/>
</dbReference>
<name>A0AAE0AR69_9ROSI</name>
<dbReference type="InterPro" id="IPR010255">
    <property type="entry name" value="Haem_peroxidase_sf"/>
</dbReference>